<reference evidence="2" key="1">
    <citation type="journal article" date="2017" name="Nat. Ecol. Evol.">
        <title>Genome expansion and lineage-specific genetic innovations in the forest pathogenic fungi Armillaria.</title>
        <authorList>
            <person name="Sipos G."/>
            <person name="Prasanna A.N."/>
            <person name="Walter M.C."/>
            <person name="O'Connor E."/>
            <person name="Balint B."/>
            <person name="Krizsan K."/>
            <person name="Kiss B."/>
            <person name="Hess J."/>
            <person name="Varga T."/>
            <person name="Slot J."/>
            <person name="Riley R."/>
            <person name="Boka B."/>
            <person name="Rigling D."/>
            <person name="Barry K."/>
            <person name="Lee J."/>
            <person name="Mihaltcheva S."/>
            <person name="LaButti K."/>
            <person name="Lipzen A."/>
            <person name="Waldron R."/>
            <person name="Moloney N.M."/>
            <person name="Sperisen C."/>
            <person name="Kredics L."/>
            <person name="Vagvoelgyi C."/>
            <person name="Patrignani A."/>
            <person name="Fitzpatrick D."/>
            <person name="Nagy I."/>
            <person name="Doyle S."/>
            <person name="Anderson J.B."/>
            <person name="Grigoriev I.V."/>
            <person name="Gueldener U."/>
            <person name="Muensterkoetter M."/>
            <person name="Nagy L.G."/>
        </authorList>
    </citation>
    <scope>NUCLEOTIDE SEQUENCE [LARGE SCALE GENOMIC DNA]</scope>
    <source>
        <strain evidence="2">28-4</strain>
    </source>
</reference>
<evidence type="ECO:0000313" key="1">
    <source>
        <dbReference type="EMBL" id="PBK65467.1"/>
    </source>
</evidence>
<dbReference type="AlphaFoldDB" id="A0A2H3BLN5"/>
<dbReference type="Proteomes" id="UP000218334">
    <property type="component" value="Unassembled WGS sequence"/>
</dbReference>
<gene>
    <name evidence="1" type="ORF">ARMSODRAFT_1087373</name>
</gene>
<protein>
    <recommendedName>
        <fullName evidence="3">F-box domain-containing protein</fullName>
    </recommendedName>
</protein>
<evidence type="ECO:0000313" key="2">
    <source>
        <dbReference type="Proteomes" id="UP000218334"/>
    </source>
</evidence>
<accession>A0A2H3BLN5</accession>
<dbReference type="EMBL" id="KZ293445">
    <property type="protein sequence ID" value="PBK65467.1"/>
    <property type="molecule type" value="Genomic_DNA"/>
</dbReference>
<keyword evidence="2" id="KW-1185">Reference proteome</keyword>
<organism evidence="1 2">
    <name type="scientific">Armillaria solidipes</name>
    <dbReference type="NCBI Taxonomy" id="1076256"/>
    <lineage>
        <taxon>Eukaryota</taxon>
        <taxon>Fungi</taxon>
        <taxon>Dikarya</taxon>
        <taxon>Basidiomycota</taxon>
        <taxon>Agaricomycotina</taxon>
        <taxon>Agaricomycetes</taxon>
        <taxon>Agaricomycetidae</taxon>
        <taxon>Agaricales</taxon>
        <taxon>Marasmiineae</taxon>
        <taxon>Physalacriaceae</taxon>
        <taxon>Armillaria</taxon>
    </lineage>
</organism>
<sequence>MTTPFKKSDSSLSVPQELLDYILDFLHNDVPTLRTCSLVSHAFLPCSRYHTYSSVFIVHVCELHIFRERYAGQAYQSKDLAALLEYSPHVAPLVTRFGIHAKSDWMSDILMDSDTNLSPIISSLKNLSYIEIITREYQGFWADFPVTTLKVFLAALRSVPLKTFICNGISFGQGQFEDLLTAAANPALKHMSLVSDHGAAHTFEPYPSIRPPPDGLPALESLWIAGDAISSNIAWLFFHQSLYDIRGLRHLSLQIYNATTSSLLQGLLNEMQGSLESFTLDVIPWKDQSVRLDLSQHRTLSSFFIIVTSPLDLRLLGMRLSPALRTFTVEQVHRKWEDNSRETVDAWAEFDAHLDGLMLPALQRVHVRLHDSTHGECYCFECHGYECDCRKCRGDPLGDCRDYRVSVDYDKWKCRVENIMPLLRGRGILEVEVVKQRYCIQRAFD</sequence>
<proteinExistence type="predicted"/>
<name>A0A2H3BLN5_9AGAR</name>
<evidence type="ECO:0008006" key="3">
    <source>
        <dbReference type="Google" id="ProtNLM"/>
    </source>
</evidence>